<dbReference type="EMBL" id="JAESVG020000009">
    <property type="protein sequence ID" value="KAG8624604.1"/>
    <property type="molecule type" value="Genomic_DNA"/>
</dbReference>
<dbReference type="SUPFAM" id="SSF48264">
    <property type="entry name" value="Cytochrome P450"/>
    <property type="match status" value="1"/>
</dbReference>
<dbReference type="GO" id="GO:0005506">
    <property type="term" value="F:iron ion binding"/>
    <property type="evidence" value="ECO:0007669"/>
    <property type="project" value="InterPro"/>
</dbReference>
<name>A0A8K0KVC8_9PEZI</name>
<dbReference type="OrthoDB" id="10029320at2759"/>
<organism evidence="2 3">
    <name type="scientific">Elsinoe batatas</name>
    <dbReference type="NCBI Taxonomy" id="2601811"/>
    <lineage>
        <taxon>Eukaryota</taxon>
        <taxon>Fungi</taxon>
        <taxon>Dikarya</taxon>
        <taxon>Ascomycota</taxon>
        <taxon>Pezizomycotina</taxon>
        <taxon>Dothideomycetes</taxon>
        <taxon>Dothideomycetidae</taxon>
        <taxon>Myriangiales</taxon>
        <taxon>Elsinoaceae</taxon>
        <taxon>Elsinoe</taxon>
    </lineage>
</organism>
<proteinExistence type="predicted"/>
<dbReference type="GO" id="GO:0004497">
    <property type="term" value="F:monooxygenase activity"/>
    <property type="evidence" value="ECO:0007669"/>
    <property type="project" value="InterPro"/>
</dbReference>
<dbReference type="InterPro" id="IPR036396">
    <property type="entry name" value="Cyt_P450_sf"/>
</dbReference>
<sequence>MAAGGLFSCLSSLFRIVNIYTAVCILQFSASTTDTFNAKLLLALTIVLDVLQVNDIDFSGTHVVVYALSGWILDRIHFTTANHQAIRNMLQDCFQVVVILINLVVLITKRTAIHLIGHYQQCHQSWFQSQQRASRYEEVSRDNEQAPAECPVLPAQSSYRFVSSDLNQCTQLLAGRKLTLNNGDIVNNDLNPYTSRAITNERLITAFGIGNCFVVDQKKICEEFRKKANEAVKKTDIEWAALGETLKSSLAGFIQADRIEVGEKYGSFQVAVVPKVQALCLKIVLVAFQDAMGLALVDMDDDFFYNLADEINQQWIASKDNTNVDEWSYQANDRLRNLVARLLPTSDTEPTIPQNTPLNFILPGYETLWRVVLRCYLEVSFRPNRDDRHAICQAAWRKSVVAFAEDPTPANLERIQLGVSAAMVAKEALRIYPPTRRIYRHFRNNDQDIVAAADIEALHRQMKFDVDGQASSVWGLEPMAFNPCRWDEITAEIENENFLAFGAKPFVCPAKKGSGGAMSFGVAMVALVVGTLVAGMSPDEWFLELSSDEEDAWYEGKPMRTGRSDYASAWLSEKCKEAVKDVLVVQSKVRFPRTSDRAIAEK</sequence>
<dbReference type="GO" id="GO:0016705">
    <property type="term" value="F:oxidoreductase activity, acting on paired donors, with incorporation or reduction of molecular oxygen"/>
    <property type="evidence" value="ECO:0007669"/>
    <property type="project" value="InterPro"/>
</dbReference>
<gene>
    <name evidence="2" type="ORF">KVT40_007671</name>
</gene>
<accession>A0A8K0KVC8</accession>
<feature type="signal peptide" evidence="1">
    <location>
        <begin position="1"/>
        <end position="19"/>
    </location>
</feature>
<dbReference type="AlphaFoldDB" id="A0A8K0KVC8"/>
<keyword evidence="3" id="KW-1185">Reference proteome</keyword>
<feature type="chain" id="PRO_5035438996" evidence="1">
    <location>
        <begin position="20"/>
        <end position="602"/>
    </location>
</feature>
<keyword evidence="1" id="KW-0732">Signal</keyword>
<dbReference type="Gene3D" id="1.10.630.10">
    <property type="entry name" value="Cytochrome P450"/>
    <property type="match status" value="1"/>
</dbReference>
<comment type="caution">
    <text evidence="2">The sequence shown here is derived from an EMBL/GenBank/DDBJ whole genome shotgun (WGS) entry which is preliminary data.</text>
</comment>
<dbReference type="Proteomes" id="UP000809789">
    <property type="component" value="Unassembled WGS sequence"/>
</dbReference>
<evidence type="ECO:0000256" key="1">
    <source>
        <dbReference type="SAM" id="SignalP"/>
    </source>
</evidence>
<evidence type="ECO:0000313" key="3">
    <source>
        <dbReference type="Proteomes" id="UP000809789"/>
    </source>
</evidence>
<reference evidence="2" key="1">
    <citation type="submission" date="2021-07" db="EMBL/GenBank/DDBJ databases">
        <title>Elsinoe batatas strain:CRI-CJ2 Genome sequencing and assembly.</title>
        <authorList>
            <person name="Huang L."/>
        </authorList>
    </citation>
    <scope>NUCLEOTIDE SEQUENCE</scope>
    <source>
        <strain evidence="2">CRI-CJ2</strain>
    </source>
</reference>
<evidence type="ECO:0000313" key="2">
    <source>
        <dbReference type="EMBL" id="KAG8624604.1"/>
    </source>
</evidence>
<dbReference type="GO" id="GO:0020037">
    <property type="term" value="F:heme binding"/>
    <property type="evidence" value="ECO:0007669"/>
    <property type="project" value="InterPro"/>
</dbReference>
<protein>
    <submittedName>
        <fullName evidence="2">Uncharacterized protein</fullName>
    </submittedName>
</protein>